<evidence type="ECO:0000256" key="1">
    <source>
        <dbReference type="SAM" id="SignalP"/>
    </source>
</evidence>
<reference evidence="2 3" key="1">
    <citation type="submission" date="2019-07" db="EMBL/GenBank/DDBJ databases">
        <title>Whole genome shotgun sequence of Deinococcus cellulosilyticus NBRC 106333.</title>
        <authorList>
            <person name="Hosoyama A."/>
            <person name="Uohara A."/>
            <person name="Ohji S."/>
            <person name="Ichikawa N."/>
        </authorList>
    </citation>
    <scope>NUCLEOTIDE SEQUENCE [LARGE SCALE GENOMIC DNA]</scope>
    <source>
        <strain evidence="2 3">NBRC 106333</strain>
    </source>
</reference>
<dbReference type="EMBL" id="BJXB01000013">
    <property type="protein sequence ID" value="GEM47431.1"/>
    <property type="molecule type" value="Genomic_DNA"/>
</dbReference>
<keyword evidence="1" id="KW-0732">Signal</keyword>
<feature type="chain" id="PRO_5022018092" evidence="1">
    <location>
        <begin position="20"/>
        <end position="206"/>
    </location>
</feature>
<dbReference type="AlphaFoldDB" id="A0A511N4U4"/>
<comment type="caution">
    <text evidence="2">The sequence shown here is derived from an EMBL/GenBank/DDBJ whole genome shotgun (WGS) entry which is preliminary data.</text>
</comment>
<protein>
    <submittedName>
        <fullName evidence="2">Uncharacterized protein</fullName>
    </submittedName>
</protein>
<evidence type="ECO:0000313" key="2">
    <source>
        <dbReference type="EMBL" id="GEM47431.1"/>
    </source>
</evidence>
<proteinExistence type="predicted"/>
<accession>A0A511N4U4</accession>
<keyword evidence="3" id="KW-1185">Reference proteome</keyword>
<feature type="signal peptide" evidence="1">
    <location>
        <begin position="1"/>
        <end position="19"/>
    </location>
</feature>
<dbReference type="RefSeq" id="WP_146885675.1">
    <property type="nucleotide sequence ID" value="NZ_BJXB01000013.1"/>
</dbReference>
<evidence type="ECO:0000313" key="3">
    <source>
        <dbReference type="Proteomes" id="UP000321306"/>
    </source>
</evidence>
<dbReference type="OrthoDB" id="9823765at2"/>
<gene>
    <name evidence="2" type="ORF">DC3_30660</name>
</gene>
<sequence>MQRPLSVISMLLLSNGLPATSSAPSVFQAFLELPEKMLEAQPGLPREQIIGSTQRTEKREMPWGEANIEVRKNVNTQYLSVFVVQPGSSTSYTLRAFNSSEGRRVFLVQKQHCYVPGCDTTILVVEKQGKVWKDRTDSLLPALTSSVLAKAYMETTGKTASEGGEELDYHLQMPEEGNAVEVWNRYDERMFSLSWTGQKFVIRTKQ</sequence>
<dbReference type="Proteomes" id="UP000321306">
    <property type="component" value="Unassembled WGS sequence"/>
</dbReference>
<name>A0A511N4U4_DEIC1</name>
<organism evidence="2 3">
    <name type="scientific">Deinococcus cellulosilyticus (strain DSM 18568 / NBRC 106333 / KACC 11606 / 5516J-15)</name>
    <dbReference type="NCBI Taxonomy" id="1223518"/>
    <lineage>
        <taxon>Bacteria</taxon>
        <taxon>Thermotogati</taxon>
        <taxon>Deinococcota</taxon>
        <taxon>Deinococci</taxon>
        <taxon>Deinococcales</taxon>
        <taxon>Deinococcaceae</taxon>
        <taxon>Deinococcus</taxon>
    </lineage>
</organism>